<dbReference type="EMBL" id="PDJK01000002">
    <property type="protein sequence ID" value="PFG50619.1"/>
    <property type="molecule type" value="Genomic_DNA"/>
</dbReference>
<name>A0A2A9FJJ5_9PSEU</name>
<dbReference type="Proteomes" id="UP000243542">
    <property type="component" value="Unassembled WGS sequence"/>
</dbReference>
<gene>
    <name evidence="2" type="ORF">ATK36_5864</name>
</gene>
<feature type="compositionally biased region" description="Low complexity" evidence="1">
    <location>
        <begin position="185"/>
        <end position="201"/>
    </location>
</feature>
<comment type="caution">
    <text evidence="2">The sequence shown here is derived from an EMBL/GenBank/DDBJ whole genome shotgun (WGS) entry which is preliminary data.</text>
</comment>
<accession>A0A2A9FJJ5</accession>
<proteinExistence type="predicted"/>
<organism evidence="2 3">
    <name type="scientific">Amycolatopsis sulphurea</name>
    <dbReference type="NCBI Taxonomy" id="76022"/>
    <lineage>
        <taxon>Bacteria</taxon>
        <taxon>Bacillati</taxon>
        <taxon>Actinomycetota</taxon>
        <taxon>Actinomycetes</taxon>
        <taxon>Pseudonocardiales</taxon>
        <taxon>Pseudonocardiaceae</taxon>
        <taxon>Amycolatopsis</taxon>
    </lineage>
</organism>
<feature type="compositionally biased region" description="Basic residues" evidence="1">
    <location>
        <begin position="95"/>
        <end position="111"/>
    </location>
</feature>
<evidence type="ECO:0000313" key="2">
    <source>
        <dbReference type="EMBL" id="PFG50619.1"/>
    </source>
</evidence>
<reference evidence="2 3" key="1">
    <citation type="submission" date="2017-10" db="EMBL/GenBank/DDBJ databases">
        <title>Sequencing the genomes of 1000 actinobacteria strains.</title>
        <authorList>
            <person name="Klenk H.-P."/>
        </authorList>
    </citation>
    <scope>NUCLEOTIDE SEQUENCE [LARGE SCALE GENOMIC DNA]</scope>
    <source>
        <strain evidence="2 3">DSM 46092</strain>
    </source>
</reference>
<dbReference type="PROSITE" id="PS51257">
    <property type="entry name" value="PROKAR_LIPOPROTEIN"/>
    <property type="match status" value="1"/>
</dbReference>
<dbReference type="AlphaFoldDB" id="A0A2A9FJJ5"/>
<keyword evidence="3" id="KW-1185">Reference proteome</keyword>
<feature type="region of interest" description="Disordered" evidence="1">
    <location>
        <begin position="87"/>
        <end position="272"/>
    </location>
</feature>
<feature type="compositionally biased region" description="Basic and acidic residues" evidence="1">
    <location>
        <begin position="152"/>
        <end position="164"/>
    </location>
</feature>
<protein>
    <submittedName>
        <fullName evidence="2">Uncharacterized protein</fullName>
    </submittedName>
</protein>
<evidence type="ECO:0000313" key="3">
    <source>
        <dbReference type="Proteomes" id="UP000243542"/>
    </source>
</evidence>
<sequence length="272" mass="28994">MSAGCRSWAGPASLCLPGVTVTGCAPTSDRGPAHACRGLRRTVLFRCAPALRWLPRASQSRHTRRRGVGNRAGGRWCRSARGCGRVVQQPTATSPRRRLRRDVRAAPKAHRRESGCPPRVAYLDPLRSPGRASGRQRRAHSVIVGRAGPCEPRGRCAARPETRSGSRRPAGSSGGRGPTSPANPPAGGAPARRAATGTRVPPNAPRACKIRKPRPGNPSAKEPGPANDQRDQSVHPRPVCKTGRAGRAPVHPVPGPRTVQSLRSRLRPKSSR</sequence>
<evidence type="ECO:0000256" key="1">
    <source>
        <dbReference type="SAM" id="MobiDB-lite"/>
    </source>
</evidence>